<dbReference type="AlphaFoldDB" id="A0A0D6ZZY8"/>
<keyword evidence="2" id="KW-1185">Reference proteome</keyword>
<protein>
    <submittedName>
        <fullName evidence="1">Uncharacterized protein</fullName>
    </submittedName>
</protein>
<proteinExistence type="predicted"/>
<evidence type="ECO:0000313" key="1">
    <source>
        <dbReference type="EMBL" id="KIY43133.1"/>
    </source>
</evidence>
<dbReference type="EMBL" id="KN882117">
    <property type="protein sequence ID" value="KIY43133.1"/>
    <property type="molecule type" value="Genomic_DNA"/>
</dbReference>
<gene>
    <name evidence="1" type="ORF">FISHEDRAFT_62905</name>
</gene>
<sequence length="125" mass="13820">MSIVAPVLSSRGGLQPRHASVLLGKMCHEMLEFFCRAPHKAPRARLSWPWELEVHGTKISPWVLHMYDDIDVPLGVVTQDIVGVQVAVDKDGLVNTMTVSRVERSSGAGLQVAESIDEENVWAYV</sequence>
<accession>A0A0D6ZZY8</accession>
<name>A0A0D6ZZY8_9AGAR</name>
<organism evidence="1 2">
    <name type="scientific">Fistulina hepatica ATCC 64428</name>
    <dbReference type="NCBI Taxonomy" id="1128425"/>
    <lineage>
        <taxon>Eukaryota</taxon>
        <taxon>Fungi</taxon>
        <taxon>Dikarya</taxon>
        <taxon>Basidiomycota</taxon>
        <taxon>Agaricomycotina</taxon>
        <taxon>Agaricomycetes</taxon>
        <taxon>Agaricomycetidae</taxon>
        <taxon>Agaricales</taxon>
        <taxon>Fistulinaceae</taxon>
        <taxon>Fistulina</taxon>
    </lineage>
</organism>
<evidence type="ECO:0000313" key="2">
    <source>
        <dbReference type="Proteomes" id="UP000054144"/>
    </source>
</evidence>
<dbReference type="Proteomes" id="UP000054144">
    <property type="component" value="Unassembled WGS sequence"/>
</dbReference>
<reference evidence="1 2" key="1">
    <citation type="journal article" date="2015" name="Fungal Genet. Biol.">
        <title>Evolution of novel wood decay mechanisms in Agaricales revealed by the genome sequences of Fistulina hepatica and Cylindrobasidium torrendii.</title>
        <authorList>
            <person name="Floudas D."/>
            <person name="Held B.W."/>
            <person name="Riley R."/>
            <person name="Nagy L.G."/>
            <person name="Koehler G."/>
            <person name="Ransdell A.S."/>
            <person name="Younus H."/>
            <person name="Chow J."/>
            <person name="Chiniquy J."/>
            <person name="Lipzen A."/>
            <person name="Tritt A."/>
            <person name="Sun H."/>
            <person name="Haridas S."/>
            <person name="LaButti K."/>
            <person name="Ohm R.A."/>
            <person name="Kues U."/>
            <person name="Blanchette R.A."/>
            <person name="Grigoriev I.V."/>
            <person name="Minto R.E."/>
            <person name="Hibbett D.S."/>
        </authorList>
    </citation>
    <scope>NUCLEOTIDE SEQUENCE [LARGE SCALE GENOMIC DNA]</scope>
    <source>
        <strain evidence="1 2">ATCC 64428</strain>
    </source>
</reference>